<dbReference type="OrthoDB" id="2356942at2"/>
<dbReference type="InterPro" id="IPR027994">
    <property type="entry name" value="WxL_dom"/>
</dbReference>
<feature type="domain" description="WxL" evidence="2">
    <location>
        <begin position="72"/>
        <end position="201"/>
    </location>
</feature>
<feature type="chain" id="PRO_5003527879" evidence="1">
    <location>
        <begin position="31"/>
        <end position="206"/>
    </location>
</feature>
<keyword evidence="4" id="KW-1185">Reference proteome</keyword>
<evidence type="ECO:0000259" key="2">
    <source>
        <dbReference type="Pfam" id="PF13731"/>
    </source>
</evidence>
<dbReference type="PATRIC" id="fig|1045004.4.peg.44"/>
<dbReference type="RefSeq" id="WP_007744235.1">
    <property type="nucleotide sequence ID" value="NZ_CM001398.1"/>
</dbReference>
<evidence type="ECO:0000313" key="4">
    <source>
        <dbReference type="Proteomes" id="UP000004959"/>
    </source>
</evidence>
<dbReference type="Pfam" id="PF13731">
    <property type="entry name" value="WxL"/>
    <property type="match status" value="1"/>
</dbReference>
<reference evidence="3 4" key="1">
    <citation type="journal article" date="2012" name="PLoS ONE">
        <title>Functional divergence in the genus oenococcus as predicted by genome sequencing of the newly-described species, Oenococcus kitaharae.</title>
        <authorList>
            <person name="Borneman A.R."/>
            <person name="McCarthy J.M."/>
            <person name="Chambers P.J."/>
            <person name="Bartowsky E.J."/>
        </authorList>
    </citation>
    <scope>NUCLEOTIDE SEQUENCE [LARGE SCALE GENOMIC DNA]</scope>
    <source>
        <strain evidence="4">DSM17330</strain>
    </source>
</reference>
<organism evidence="3 4">
    <name type="scientific">Oenococcus kitaharae DSM 17330</name>
    <dbReference type="NCBI Taxonomy" id="1045004"/>
    <lineage>
        <taxon>Bacteria</taxon>
        <taxon>Bacillati</taxon>
        <taxon>Bacillota</taxon>
        <taxon>Bacilli</taxon>
        <taxon>Lactobacillales</taxon>
        <taxon>Lactobacillaceae</taxon>
        <taxon>Oenococcus</taxon>
    </lineage>
</organism>
<sequence>MTKRTNIKLNLLAGALAVVVGLAPAGAAFADDTTKPTTGTVIFDSASKQAVLTQVPSTLAADSNDINSLASGDKTINLTYADKDNQIIITDFSGTGAGWNLTANIETPFANANHVNSALEDATISINKGDSTISNVTDSSVQATDATISTTKSNILTANANEGMGVTTDSIAKFTLNIPAHNRLYTGTYTASITWTLGAVPTTGGN</sequence>
<dbReference type="Proteomes" id="UP000004959">
    <property type="component" value="Chromosome"/>
</dbReference>
<evidence type="ECO:0000256" key="1">
    <source>
        <dbReference type="SAM" id="SignalP"/>
    </source>
</evidence>
<protein>
    <submittedName>
        <fullName evidence="3">Cell surface protein</fullName>
    </submittedName>
</protein>
<name>G9WIN3_9LACO</name>
<keyword evidence="1" id="KW-0732">Signal</keyword>
<proteinExistence type="predicted"/>
<dbReference type="EMBL" id="AFVZ01000001">
    <property type="protein sequence ID" value="EHN58172.1"/>
    <property type="molecule type" value="Genomic_DNA"/>
</dbReference>
<comment type="caution">
    <text evidence="3">The sequence shown here is derived from an EMBL/GenBank/DDBJ whole genome shotgun (WGS) entry which is preliminary data.</text>
</comment>
<accession>G9WIN3</accession>
<feature type="signal peptide" evidence="1">
    <location>
        <begin position="1"/>
        <end position="30"/>
    </location>
</feature>
<evidence type="ECO:0000313" key="3">
    <source>
        <dbReference type="EMBL" id="EHN58172.1"/>
    </source>
</evidence>
<dbReference type="STRING" id="336988.NT96_03430"/>
<dbReference type="AlphaFoldDB" id="G9WIN3"/>
<dbReference type="HOGENOM" id="CLU_067278_5_2_9"/>
<gene>
    <name evidence="3" type="ORF">OKIT_0043</name>
</gene>